<protein>
    <submittedName>
        <fullName evidence="1">GIY-YIG nuclease family protein</fullName>
    </submittedName>
</protein>
<organism evidence="1 2">
    <name type="scientific">Mesorhizobium shangrilense</name>
    <dbReference type="NCBI Taxonomy" id="460060"/>
    <lineage>
        <taxon>Bacteria</taxon>
        <taxon>Pseudomonadati</taxon>
        <taxon>Pseudomonadota</taxon>
        <taxon>Alphaproteobacteria</taxon>
        <taxon>Hyphomicrobiales</taxon>
        <taxon>Phyllobacteriaceae</taxon>
        <taxon>Mesorhizobium</taxon>
    </lineage>
</organism>
<dbReference type="Gene3D" id="3.40.1440.40">
    <property type="match status" value="1"/>
</dbReference>
<evidence type="ECO:0000313" key="2">
    <source>
        <dbReference type="Proteomes" id="UP001548832"/>
    </source>
</evidence>
<reference evidence="1 2" key="1">
    <citation type="submission" date="2024-06" db="EMBL/GenBank/DDBJ databases">
        <authorList>
            <person name="Kim D.-U."/>
        </authorList>
    </citation>
    <scope>NUCLEOTIDE SEQUENCE [LARGE SCALE GENOMIC DNA]</scope>
    <source>
        <strain evidence="1 2">KACC15460</strain>
    </source>
</reference>
<keyword evidence="2" id="KW-1185">Reference proteome</keyword>
<name>A0ABV2DIM8_9HYPH</name>
<dbReference type="CDD" id="cd10436">
    <property type="entry name" value="GIY-YIG_EndoII_Hpy188I_like"/>
    <property type="match status" value="1"/>
</dbReference>
<sequence>MRPASSVIEALETKSDKIRALLREGYLRTQVAEFLNIRYQHVRKVAVDAGIEAGLQRGIVVVPKSKPIPKVRADVAIDVLIDAGFERLGMWITDGAGGISLDTSAPRDAGVYAFVVDGLIKYIGVSRAGIRSRMSNYRLGQTGQKTSARVNQIINEHITAGMVVEVYIAMPPALEWNGLPVITAAGLEAGLIKMIQPPWNKMGVEG</sequence>
<comment type="caution">
    <text evidence="1">The sequence shown here is derived from an EMBL/GenBank/DDBJ whole genome shotgun (WGS) entry which is preliminary data.</text>
</comment>
<accession>A0ABV2DIM8</accession>
<dbReference type="InterPro" id="IPR053748">
    <property type="entry name" value="Host_DNA_Degrad_Endo"/>
</dbReference>
<evidence type="ECO:0000313" key="1">
    <source>
        <dbReference type="EMBL" id="MET2829799.1"/>
    </source>
</evidence>
<dbReference type="RefSeq" id="WP_354461716.1">
    <property type="nucleotide sequence ID" value="NZ_JBEWSZ010000001.1"/>
</dbReference>
<dbReference type="InterPro" id="IPR044556">
    <property type="entry name" value="EndoII-like_GIY-YIG"/>
</dbReference>
<dbReference type="Proteomes" id="UP001548832">
    <property type="component" value="Unassembled WGS sequence"/>
</dbReference>
<dbReference type="EMBL" id="JBEWSZ010000001">
    <property type="protein sequence ID" value="MET2829799.1"/>
    <property type="molecule type" value="Genomic_DNA"/>
</dbReference>
<gene>
    <name evidence="1" type="ORF">ABVQ20_22755</name>
</gene>
<proteinExistence type="predicted"/>